<protein>
    <recommendedName>
        <fullName evidence="3">HTH CENPB-type domain-containing protein</fullName>
    </recommendedName>
</protein>
<dbReference type="SUPFAM" id="SSF46689">
    <property type="entry name" value="Homeodomain-like"/>
    <property type="match status" value="2"/>
</dbReference>
<dbReference type="GO" id="GO:0003677">
    <property type="term" value="F:DNA binding"/>
    <property type="evidence" value="ECO:0007669"/>
    <property type="project" value="UniProtKB-KW"/>
</dbReference>
<gene>
    <name evidence="4" type="ORF">ACAOBT_LOCUS5635</name>
</gene>
<evidence type="ECO:0000259" key="3">
    <source>
        <dbReference type="PROSITE" id="PS51253"/>
    </source>
</evidence>
<organism evidence="4 5">
    <name type="scientific">Acanthoscelides obtectus</name>
    <name type="common">Bean weevil</name>
    <name type="synonym">Bruchus obtectus</name>
    <dbReference type="NCBI Taxonomy" id="200917"/>
    <lineage>
        <taxon>Eukaryota</taxon>
        <taxon>Metazoa</taxon>
        <taxon>Ecdysozoa</taxon>
        <taxon>Arthropoda</taxon>
        <taxon>Hexapoda</taxon>
        <taxon>Insecta</taxon>
        <taxon>Pterygota</taxon>
        <taxon>Neoptera</taxon>
        <taxon>Endopterygota</taxon>
        <taxon>Coleoptera</taxon>
        <taxon>Polyphaga</taxon>
        <taxon>Cucujiformia</taxon>
        <taxon>Chrysomeloidea</taxon>
        <taxon>Chrysomelidae</taxon>
        <taxon>Bruchinae</taxon>
        <taxon>Bruchini</taxon>
        <taxon>Acanthoscelides</taxon>
    </lineage>
</organism>
<dbReference type="Proteomes" id="UP001152888">
    <property type="component" value="Unassembled WGS sequence"/>
</dbReference>
<dbReference type="PROSITE" id="PS51253">
    <property type="entry name" value="HTH_CENPB"/>
    <property type="match status" value="1"/>
</dbReference>
<proteinExistence type="predicted"/>
<evidence type="ECO:0000256" key="2">
    <source>
        <dbReference type="ARBA" id="ARBA00023125"/>
    </source>
</evidence>
<evidence type="ECO:0000256" key="1">
    <source>
        <dbReference type="ARBA" id="ARBA00004123"/>
    </source>
</evidence>
<dbReference type="GO" id="GO:0006313">
    <property type="term" value="P:DNA transposition"/>
    <property type="evidence" value="ECO:0007669"/>
    <property type="project" value="InterPro"/>
</dbReference>
<dbReference type="SMART" id="SM00674">
    <property type="entry name" value="CENPB"/>
    <property type="match status" value="1"/>
</dbReference>
<keyword evidence="5" id="KW-1185">Reference proteome</keyword>
<feature type="domain" description="HTH CENPB-type" evidence="3">
    <location>
        <begin position="125"/>
        <end position="197"/>
    </location>
</feature>
<reference evidence="4" key="1">
    <citation type="submission" date="2022-03" db="EMBL/GenBank/DDBJ databases">
        <authorList>
            <person name="Sayadi A."/>
        </authorList>
    </citation>
    <scope>NUCLEOTIDE SEQUENCE</scope>
</reference>
<dbReference type="PANTHER" id="PTHR19303">
    <property type="entry name" value="TRANSPOSON"/>
    <property type="match status" value="1"/>
</dbReference>
<keyword evidence="2" id="KW-0238">DNA-binding</keyword>
<dbReference type="PANTHER" id="PTHR19303:SF73">
    <property type="entry name" value="PROTEIN PDC2"/>
    <property type="match status" value="1"/>
</dbReference>
<comment type="subcellular location">
    <subcellularLocation>
        <location evidence="1">Nucleus</location>
    </subcellularLocation>
</comment>
<dbReference type="Gene3D" id="1.10.10.60">
    <property type="entry name" value="Homeodomain-like"/>
    <property type="match status" value="1"/>
</dbReference>
<dbReference type="InterPro" id="IPR050863">
    <property type="entry name" value="CenT-Element_Derived"/>
</dbReference>
<evidence type="ECO:0000313" key="4">
    <source>
        <dbReference type="EMBL" id="CAH1964176.1"/>
    </source>
</evidence>
<dbReference type="InterPro" id="IPR006600">
    <property type="entry name" value="HTH_CenpB_DNA-bd_dom"/>
</dbReference>
<dbReference type="GO" id="GO:0005634">
    <property type="term" value="C:nucleus"/>
    <property type="evidence" value="ECO:0007669"/>
    <property type="project" value="UniProtKB-SubCell"/>
</dbReference>
<dbReference type="EMBL" id="CAKOFQ010006713">
    <property type="protein sequence ID" value="CAH1964176.1"/>
    <property type="molecule type" value="Genomic_DNA"/>
</dbReference>
<name>A0A9P0JZ92_ACAOB</name>
<dbReference type="GO" id="GO:0004803">
    <property type="term" value="F:transposase activity"/>
    <property type="evidence" value="ECO:0007669"/>
    <property type="project" value="InterPro"/>
</dbReference>
<dbReference type="InterPro" id="IPR009057">
    <property type="entry name" value="Homeodomain-like_sf"/>
</dbReference>
<evidence type="ECO:0000313" key="5">
    <source>
        <dbReference type="Proteomes" id="UP001152888"/>
    </source>
</evidence>
<comment type="caution">
    <text evidence="4">The sequence shown here is derived from an EMBL/GenBank/DDBJ whole genome shotgun (WGS) entry which is preliminary data.</text>
</comment>
<dbReference type="Pfam" id="PF03221">
    <property type="entry name" value="HTH_Tnp_Tc5"/>
    <property type="match status" value="1"/>
</dbReference>
<sequence>MTCLYNCHACEIDGSHTPWMRICCICVQQGYGSTQVLGKTKSRHQLEPEISIEPATSFKLDYHKHLSGIHASRRRYTFEEKATILRELSSKSKEVICSELGIHKRILNKWISEQGIIEKNANNEVIKNLKKQRVNLLDDAVFSWYLQVRSKGINVTGSMIRKKALSVNAEFGGNPTFSASEGWLTRWKERHHIRQLNLAATKVGTNFIDDPKEENSRDDKV</sequence>
<dbReference type="AlphaFoldDB" id="A0A9P0JZ92"/>
<accession>A0A9P0JZ92</accession>
<dbReference type="OrthoDB" id="6717120at2759"/>